<evidence type="ECO:0000256" key="1">
    <source>
        <dbReference type="SAM" id="MobiDB-lite"/>
    </source>
</evidence>
<dbReference type="AlphaFoldDB" id="A0AAE8MXV1"/>
<feature type="compositionally biased region" description="Low complexity" evidence="1">
    <location>
        <begin position="264"/>
        <end position="278"/>
    </location>
</feature>
<feature type="region of interest" description="Disordered" evidence="1">
    <location>
        <begin position="1"/>
        <end position="78"/>
    </location>
</feature>
<feature type="compositionally biased region" description="Polar residues" evidence="1">
    <location>
        <begin position="296"/>
        <end position="316"/>
    </location>
</feature>
<sequence>MDGSGPRRIEMRGSQLPSSPLASAPTPTQMPIRPPTIRRGTDDLSALSARSDKSDSKSRRSALRRSSSSSKPQSPRRVRFEFAGAEVLPTTSPSNSLQDVRQPLVDGQIYTASVSEMEDDSTKMYSVEAILGLADTEDDEPPPKKVSSSQALRALSKLPLDSDTVWTPVTQEPMPEPDSEEQSRDTVKHTSPLNSETLTAAVQNAGREPSRRVYTEISRAVPVSTPQPSQSRQYDDDDSDDSSDGDFLSIAKPKSFANKKALMSPRSRSPSGDPGSKPIPARRATTDVISKPAIATQDSTSIPAPSEGGATQTNPKDTVPAPLKRTSDEPPDVGPDYSDVFDFEASEGMPEPAPLTPLRDDESDSGVDDSGPQPREPLQMYSTSLAVDITRRQPAQQPTPADEGEDAATPTPAVPVPGSKPLAPVNVGSYKGRPIIMPVVVNPAIHEQAAMMGDFNTFVGGLDGRSGMDDGDMNSFRASLTNAAFSGTPRSFTERLMIEDRLAREEGKSLEPSQ</sequence>
<comment type="caution">
    <text evidence="2">The sequence shown here is derived from an EMBL/GenBank/DDBJ whole genome shotgun (WGS) entry which is preliminary data.</text>
</comment>
<evidence type="ECO:0000313" key="2">
    <source>
        <dbReference type="EMBL" id="SPO02736.1"/>
    </source>
</evidence>
<evidence type="ECO:0000313" key="3">
    <source>
        <dbReference type="Proteomes" id="UP001187682"/>
    </source>
</evidence>
<accession>A0AAE8MXV1</accession>
<organism evidence="2 3">
    <name type="scientific">Cephalotrichum gorgonifer</name>
    <dbReference type="NCBI Taxonomy" id="2041049"/>
    <lineage>
        <taxon>Eukaryota</taxon>
        <taxon>Fungi</taxon>
        <taxon>Dikarya</taxon>
        <taxon>Ascomycota</taxon>
        <taxon>Pezizomycotina</taxon>
        <taxon>Sordariomycetes</taxon>
        <taxon>Hypocreomycetidae</taxon>
        <taxon>Microascales</taxon>
        <taxon>Microascaceae</taxon>
        <taxon>Cephalotrichum</taxon>
    </lineage>
</organism>
<dbReference type="EMBL" id="ONZQ02000007">
    <property type="protein sequence ID" value="SPO02736.1"/>
    <property type="molecule type" value="Genomic_DNA"/>
</dbReference>
<gene>
    <name evidence="2" type="ORF">DNG_05411</name>
</gene>
<name>A0AAE8MXV1_9PEZI</name>
<dbReference type="Proteomes" id="UP001187682">
    <property type="component" value="Unassembled WGS sequence"/>
</dbReference>
<reference evidence="2" key="1">
    <citation type="submission" date="2018-03" db="EMBL/GenBank/DDBJ databases">
        <authorList>
            <person name="Guldener U."/>
        </authorList>
    </citation>
    <scope>NUCLEOTIDE SEQUENCE</scope>
</reference>
<feature type="compositionally biased region" description="Basic and acidic residues" evidence="1">
    <location>
        <begin position="1"/>
        <end position="11"/>
    </location>
</feature>
<feature type="compositionally biased region" description="Low complexity" evidence="1">
    <location>
        <begin position="14"/>
        <end position="29"/>
    </location>
</feature>
<feature type="compositionally biased region" description="Acidic residues" evidence="1">
    <location>
        <begin position="235"/>
        <end position="244"/>
    </location>
</feature>
<feature type="compositionally biased region" description="Polar residues" evidence="1">
    <location>
        <begin position="189"/>
        <end position="202"/>
    </location>
</feature>
<feature type="region of interest" description="Disordered" evidence="1">
    <location>
        <begin position="132"/>
        <end position="423"/>
    </location>
</feature>
<keyword evidence="3" id="KW-1185">Reference proteome</keyword>
<protein>
    <submittedName>
        <fullName evidence="2">Uncharacterized protein</fullName>
    </submittedName>
</protein>
<proteinExistence type="predicted"/>